<name>A0A0C4DWR7_MAGP6</name>
<protein>
    <submittedName>
        <fullName evidence="1 2">Uncharacterized protein</fullName>
    </submittedName>
</protein>
<gene>
    <name evidence="1" type="ORF">MAPG_04447</name>
</gene>
<reference evidence="3" key="1">
    <citation type="submission" date="2010-05" db="EMBL/GenBank/DDBJ databases">
        <title>The genome sequence of Magnaporthe poae strain ATCC 64411.</title>
        <authorList>
            <person name="Ma L.-J."/>
            <person name="Dead R."/>
            <person name="Young S."/>
            <person name="Zeng Q."/>
            <person name="Koehrsen M."/>
            <person name="Alvarado L."/>
            <person name="Berlin A."/>
            <person name="Chapman S.B."/>
            <person name="Chen Z."/>
            <person name="Freedman E."/>
            <person name="Gellesch M."/>
            <person name="Goldberg J."/>
            <person name="Griggs A."/>
            <person name="Gujja S."/>
            <person name="Heilman E.R."/>
            <person name="Heiman D."/>
            <person name="Hepburn T."/>
            <person name="Howarth C."/>
            <person name="Jen D."/>
            <person name="Larson L."/>
            <person name="Mehta T."/>
            <person name="Neiman D."/>
            <person name="Pearson M."/>
            <person name="Roberts A."/>
            <person name="Saif S."/>
            <person name="Shea T."/>
            <person name="Shenoy N."/>
            <person name="Sisk P."/>
            <person name="Stolte C."/>
            <person name="Sykes S."/>
            <person name="Walk T."/>
            <person name="White J."/>
            <person name="Yandava C."/>
            <person name="Haas B."/>
            <person name="Nusbaum C."/>
            <person name="Birren B."/>
        </authorList>
    </citation>
    <scope>NUCLEOTIDE SEQUENCE [LARGE SCALE GENOMIC DNA]</scope>
    <source>
        <strain evidence="3">ATCC 64411 / 73-15</strain>
    </source>
</reference>
<dbReference type="VEuPathDB" id="FungiDB:MAPG_04447"/>
<evidence type="ECO:0000313" key="3">
    <source>
        <dbReference type="Proteomes" id="UP000011715"/>
    </source>
</evidence>
<proteinExistence type="predicted"/>
<evidence type="ECO:0000313" key="1">
    <source>
        <dbReference type="EMBL" id="KLU85421.1"/>
    </source>
</evidence>
<evidence type="ECO:0000313" key="2">
    <source>
        <dbReference type="EnsemblFungi" id="MAPG_04447T0"/>
    </source>
</evidence>
<organism evidence="2 3">
    <name type="scientific">Magnaporthiopsis poae (strain ATCC 64411 / 73-15)</name>
    <name type="common">Kentucky bluegrass fungus</name>
    <name type="synonym">Magnaporthe poae</name>
    <dbReference type="NCBI Taxonomy" id="644358"/>
    <lineage>
        <taxon>Eukaryota</taxon>
        <taxon>Fungi</taxon>
        <taxon>Dikarya</taxon>
        <taxon>Ascomycota</taxon>
        <taxon>Pezizomycotina</taxon>
        <taxon>Sordariomycetes</taxon>
        <taxon>Sordariomycetidae</taxon>
        <taxon>Magnaporthales</taxon>
        <taxon>Magnaporthaceae</taxon>
        <taxon>Magnaporthiopsis</taxon>
    </lineage>
</organism>
<keyword evidence="3" id="KW-1185">Reference proteome</keyword>
<dbReference type="AlphaFoldDB" id="A0A0C4DWR7"/>
<dbReference type="Proteomes" id="UP000011715">
    <property type="component" value="Unassembled WGS sequence"/>
</dbReference>
<reference evidence="2" key="4">
    <citation type="journal article" date="2015" name="G3 (Bethesda)">
        <title>Genome sequences of three phytopathogenic species of the Magnaporthaceae family of fungi.</title>
        <authorList>
            <person name="Okagaki L.H."/>
            <person name="Nunes C.C."/>
            <person name="Sailsbery J."/>
            <person name="Clay B."/>
            <person name="Brown D."/>
            <person name="John T."/>
            <person name="Oh Y."/>
            <person name="Young N."/>
            <person name="Fitzgerald M."/>
            <person name="Haas B.J."/>
            <person name="Zeng Q."/>
            <person name="Young S."/>
            <person name="Adiconis X."/>
            <person name="Fan L."/>
            <person name="Levin J.Z."/>
            <person name="Mitchell T.K."/>
            <person name="Okubara P.A."/>
            <person name="Farman M.L."/>
            <person name="Kohn L.M."/>
            <person name="Birren B."/>
            <person name="Ma L.-J."/>
            <person name="Dean R.A."/>
        </authorList>
    </citation>
    <scope>NUCLEOTIDE SEQUENCE</scope>
    <source>
        <strain evidence="2">ATCC 64411 / 73-15</strain>
    </source>
</reference>
<dbReference type="EMBL" id="GL876968">
    <property type="protein sequence ID" value="KLU85421.1"/>
    <property type="molecule type" value="Genomic_DNA"/>
</dbReference>
<reference evidence="1" key="2">
    <citation type="submission" date="2010-05" db="EMBL/GenBank/DDBJ databases">
        <title>The Genome Sequence of Magnaporthe poae strain ATCC 64411.</title>
        <authorList>
            <consortium name="The Broad Institute Genome Sequencing Platform"/>
            <consortium name="Broad Institute Genome Sequencing Center for Infectious Disease"/>
            <person name="Ma L.-J."/>
            <person name="Dead R."/>
            <person name="Young S."/>
            <person name="Zeng Q."/>
            <person name="Koehrsen M."/>
            <person name="Alvarado L."/>
            <person name="Berlin A."/>
            <person name="Chapman S.B."/>
            <person name="Chen Z."/>
            <person name="Freedman E."/>
            <person name="Gellesch M."/>
            <person name="Goldberg J."/>
            <person name="Griggs A."/>
            <person name="Gujja S."/>
            <person name="Heilman E.R."/>
            <person name="Heiman D."/>
            <person name="Hepburn T."/>
            <person name="Howarth C."/>
            <person name="Jen D."/>
            <person name="Larson L."/>
            <person name="Mehta T."/>
            <person name="Neiman D."/>
            <person name="Pearson M."/>
            <person name="Roberts A."/>
            <person name="Saif S."/>
            <person name="Shea T."/>
            <person name="Shenoy N."/>
            <person name="Sisk P."/>
            <person name="Stolte C."/>
            <person name="Sykes S."/>
            <person name="Walk T."/>
            <person name="White J."/>
            <person name="Yandava C."/>
            <person name="Haas B."/>
            <person name="Nusbaum C."/>
            <person name="Birren B."/>
        </authorList>
    </citation>
    <scope>NUCLEOTIDE SEQUENCE</scope>
    <source>
        <strain evidence="1">ATCC 64411</strain>
    </source>
</reference>
<dbReference type="EMBL" id="ADBL01001052">
    <property type="status" value="NOT_ANNOTATED_CDS"/>
    <property type="molecule type" value="Genomic_DNA"/>
</dbReference>
<reference evidence="1" key="3">
    <citation type="submission" date="2011-03" db="EMBL/GenBank/DDBJ databases">
        <title>Annotation of Magnaporthe poae ATCC 64411.</title>
        <authorList>
            <person name="Ma L.-J."/>
            <person name="Dead R."/>
            <person name="Young S.K."/>
            <person name="Zeng Q."/>
            <person name="Gargeya S."/>
            <person name="Fitzgerald M."/>
            <person name="Haas B."/>
            <person name="Abouelleil A."/>
            <person name="Alvarado L."/>
            <person name="Arachchi H.M."/>
            <person name="Berlin A."/>
            <person name="Brown A."/>
            <person name="Chapman S.B."/>
            <person name="Chen Z."/>
            <person name="Dunbar C."/>
            <person name="Freedman E."/>
            <person name="Gearin G."/>
            <person name="Gellesch M."/>
            <person name="Goldberg J."/>
            <person name="Griggs A."/>
            <person name="Gujja S."/>
            <person name="Heiman D."/>
            <person name="Howarth C."/>
            <person name="Larson L."/>
            <person name="Lui A."/>
            <person name="MacDonald P.J.P."/>
            <person name="Mehta T."/>
            <person name="Montmayeur A."/>
            <person name="Murphy C."/>
            <person name="Neiman D."/>
            <person name="Pearson M."/>
            <person name="Priest M."/>
            <person name="Roberts A."/>
            <person name="Saif S."/>
            <person name="Shea T."/>
            <person name="Shenoy N."/>
            <person name="Sisk P."/>
            <person name="Stolte C."/>
            <person name="Sykes S."/>
            <person name="Yandava C."/>
            <person name="Wortman J."/>
            <person name="Nusbaum C."/>
            <person name="Birren B."/>
        </authorList>
    </citation>
    <scope>NUCLEOTIDE SEQUENCE</scope>
    <source>
        <strain evidence="1">ATCC 64411</strain>
    </source>
</reference>
<accession>A0A0C4DWR7</accession>
<reference evidence="2" key="5">
    <citation type="submission" date="2015-06" db="UniProtKB">
        <authorList>
            <consortium name="EnsemblFungi"/>
        </authorList>
    </citation>
    <scope>IDENTIFICATION</scope>
    <source>
        <strain evidence="2">ATCC 64411</strain>
    </source>
</reference>
<dbReference type="EnsemblFungi" id="MAPG_04447T0">
    <property type="protein sequence ID" value="MAPG_04447T0"/>
    <property type="gene ID" value="MAPG_04447"/>
</dbReference>
<sequence>MRLQRNQPAPPTCQRATKRRSANLPCCPDADADSLARSWERDFVHCWRLRPLTPNIKRSGTAPGEKTLAVGLLDLLISARTIGGSCCPHDSPAPRLWRPMEGLAFRPPICRVPVVVLVEMRRCQILKVGGVWRLGGPPLARAGSELRWFGAVSFDVSEIDPLVGGRVVNLLARLPVVDVEC</sequence>